<evidence type="ECO:0000256" key="5">
    <source>
        <dbReference type="PIRSR" id="PIRSR601820-3"/>
    </source>
</evidence>
<evidence type="ECO:0000256" key="2">
    <source>
        <dbReference type="ARBA" id="ARBA00022525"/>
    </source>
</evidence>
<keyword evidence="9" id="KW-1185">Reference proteome</keyword>
<comment type="subcellular location">
    <subcellularLocation>
        <location evidence="1">Secreted</location>
    </subcellularLocation>
</comment>
<dbReference type="Pfam" id="PF00965">
    <property type="entry name" value="TIMP"/>
    <property type="match status" value="1"/>
</dbReference>
<dbReference type="InterPro" id="IPR001820">
    <property type="entry name" value="TIMP"/>
</dbReference>
<sequence length="193" mass="22251">MVIKRFLAVVFIVGLCDACSWIPKVEQQDFCSAHYVFEAEILERKSEDEMIGYVYDIRVKDVFRNKDNQMDVKGFKTIQGDGWGSSCGPQLLDVYSSYILYVDDIEGERRIFKYEKMMFVEKPDIFRMTRMYDCSCEIRMNYFPSFSGVSSFESFPPTANQCDVPSAYCIRSFFCKRNSAGLCTSGNLGPCSY</sequence>
<feature type="signal peptide" evidence="6">
    <location>
        <begin position="1"/>
        <end position="18"/>
    </location>
</feature>
<keyword evidence="2" id="KW-0964">Secreted</keyword>
<evidence type="ECO:0000313" key="9">
    <source>
        <dbReference type="Proteomes" id="UP000005408"/>
    </source>
</evidence>
<feature type="domain" description="NTR" evidence="7">
    <location>
        <begin position="16"/>
        <end position="134"/>
    </location>
</feature>
<dbReference type="OrthoDB" id="6185268at2759"/>
<accession>A0A8W8M6E1</accession>
<reference evidence="8" key="1">
    <citation type="submission" date="2022-08" db="UniProtKB">
        <authorList>
            <consortium name="EnsemblMetazoa"/>
        </authorList>
    </citation>
    <scope>IDENTIFICATION</scope>
    <source>
        <strain evidence="8">05x7-T-G4-1.051#20</strain>
    </source>
</reference>
<dbReference type="InterPro" id="IPR008993">
    <property type="entry name" value="TIMP-like_OB-fold"/>
</dbReference>
<dbReference type="SUPFAM" id="SSF50242">
    <property type="entry name" value="TIMP-like"/>
    <property type="match status" value="1"/>
</dbReference>
<evidence type="ECO:0000256" key="4">
    <source>
        <dbReference type="PIRSR" id="PIRSR601820-1"/>
    </source>
</evidence>
<organism evidence="8 9">
    <name type="scientific">Magallana gigas</name>
    <name type="common">Pacific oyster</name>
    <name type="synonym">Crassostrea gigas</name>
    <dbReference type="NCBI Taxonomy" id="29159"/>
    <lineage>
        <taxon>Eukaryota</taxon>
        <taxon>Metazoa</taxon>
        <taxon>Spiralia</taxon>
        <taxon>Lophotrochozoa</taxon>
        <taxon>Mollusca</taxon>
        <taxon>Bivalvia</taxon>
        <taxon>Autobranchia</taxon>
        <taxon>Pteriomorphia</taxon>
        <taxon>Ostreida</taxon>
        <taxon>Ostreoidea</taxon>
        <taxon>Ostreidae</taxon>
        <taxon>Magallana</taxon>
    </lineage>
</organism>
<feature type="binding site" evidence="4">
    <location>
        <position position="19"/>
    </location>
    <ligand>
        <name>Zn(2+)</name>
        <dbReference type="ChEBI" id="CHEBI:29105"/>
        <note>ligand shared with metalloproteinase partner</note>
    </ligand>
</feature>
<keyword evidence="4" id="KW-0862">Zinc</keyword>
<evidence type="ECO:0000259" key="7">
    <source>
        <dbReference type="PROSITE" id="PS50189"/>
    </source>
</evidence>
<dbReference type="GO" id="GO:0046872">
    <property type="term" value="F:metal ion binding"/>
    <property type="evidence" value="ECO:0007669"/>
    <property type="project" value="UniProtKB-KW"/>
</dbReference>
<name>A0A8W8M6E1_MAGGI</name>
<keyword evidence="3 5" id="KW-1015">Disulfide bond</keyword>
<proteinExistence type="predicted"/>
<dbReference type="InterPro" id="IPR001134">
    <property type="entry name" value="Netrin_domain"/>
</dbReference>
<keyword evidence="4" id="KW-0479">Metal-binding</keyword>
<dbReference type="PROSITE" id="PS50189">
    <property type="entry name" value="NTR"/>
    <property type="match status" value="1"/>
</dbReference>
<dbReference type="AlphaFoldDB" id="A0A8W8M6E1"/>
<dbReference type="OMA" id="IVRMICT"/>
<feature type="disulfide bond" evidence="5">
    <location>
        <begin position="31"/>
        <end position="134"/>
    </location>
</feature>
<evidence type="ECO:0000256" key="6">
    <source>
        <dbReference type="SAM" id="SignalP"/>
    </source>
</evidence>
<keyword evidence="6" id="KW-0732">Signal</keyword>
<evidence type="ECO:0000256" key="1">
    <source>
        <dbReference type="ARBA" id="ARBA00004613"/>
    </source>
</evidence>
<dbReference type="GO" id="GO:0008191">
    <property type="term" value="F:metalloendopeptidase inhibitor activity"/>
    <property type="evidence" value="ECO:0007669"/>
    <property type="project" value="InterPro"/>
</dbReference>
<protein>
    <recommendedName>
        <fullName evidence="7">NTR domain-containing protein</fullName>
    </recommendedName>
</protein>
<feature type="chain" id="PRO_5036481564" description="NTR domain-containing protein" evidence="6">
    <location>
        <begin position="19"/>
        <end position="193"/>
    </location>
</feature>
<evidence type="ECO:0000256" key="3">
    <source>
        <dbReference type="ARBA" id="ARBA00023157"/>
    </source>
</evidence>
<dbReference type="Gene3D" id="2.40.50.120">
    <property type="match status" value="1"/>
</dbReference>
<dbReference type="GO" id="GO:0005576">
    <property type="term" value="C:extracellular region"/>
    <property type="evidence" value="ECO:0007669"/>
    <property type="project" value="UniProtKB-SubCell"/>
</dbReference>
<dbReference type="Proteomes" id="UP000005408">
    <property type="component" value="Unassembled WGS sequence"/>
</dbReference>
<evidence type="ECO:0000313" key="8">
    <source>
        <dbReference type="EnsemblMetazoa" id="G31570.1:cds"/>
    </source>
</evidence>
<dbReference type="EnsemblMetazoa" id="G31570.1">
    <property type="protein sequence ID" value="G31570.1:cds"/>
    <property type="gene ID" value="G31570"/>
</dbReference>
<feature type="disulfide bond" evidence="5">
    <location>
        <begin position="19"/>
        <end position="87"/>
    </location>
</feature>